<proteinExistence type="predicted"/>
<reference evidence="1" key="1">
    <citation type="submission" date="2022-12" db="EMBL/GenBank/DDBJ databases">
        <title>Polyphasic identification of a Novel Hot-Spring Cyanobacterium Ocullathermofonsia sinensis gen nov. sp. nov. and Genomic Insights on its Adaptations to the Thermal Habitat.</title>
        <authorList>
            <person name="Daroch M."/>
            <person name="Tang J."/>
            <person name="Jiang Y."/>
        </authorList>
    </citation>
    <scope>NUCLEOTIDE SEQUENCE</scope>
    <source>
        <strain evidence="1">PKUAC-SCTA174</strain>
    </source>
</reference>
<gene>
    <name evidence="1" type="ORF">OXH18_13410</name>
</gene>
<name>A0A9E9C895_9CYAN</name>
<dbReference type="Proteomes" id="UP001163152">
    <property type="component" value="Chromosome"/>
</dbReference>
<organism evidence="1 2">
    <name type="scientific">Thermocoleostomius sinensis A174</name>
    <dbReference type="NCBI Taxonomy" id="2016057"/>
    <lineage>
        <taxon>Bacteria</taxon>
        <taxon>Bacillati</taxon>
        <taxon>Cyanobacteriota</taxon>
        <taxon>Cyanophyceae</taxon>
        <taxon>Oculatellales</taxon>
        <taxon>Oculatellaceae</taxon>
        <taxon>Thermocoleostomius</taxon>
    </lineage>
</organism>
<dbReference type="AlphaFoldDB" id="A0A9E9C895"/>
<protein>
    <submittedName>
        <fullName evidence="1">Uncharacterized protein</fullName>
    </submittedName>
</protein>
<keyword evidence="2" id="KW-1185">Reference proteome</keyword>
<dbReference type="KEGG" id="tsin:OXH18_13410"/>
<dbReference type="RefSeq" id="WP_268607588.1">
    <property type="nucleotide sequence ID" value="NZ_CP113797.1"/>
</dbReference>
<evidence type="ECO:0000313" key="2">
    <source>
        <dbReference type="Proteomes" id="UP001163152"/>
    </source>
</evidence>
<evidence type="ECO:0000313" key="1">
    <source>
        <dbReference type="EMBL" id="WAL58187.1"/>
    </source>
</evidence>
<sequence length="256" mass="27777">MHHLISTVSEPATGITQRMATRTLLGIVLASGFVLSQPDLAPSQPSPVASPNTTTQTAEDLNLDPALLEESPVLQRWLNEVPDVRSDIRHDPSFRTRLRLGYVHFPDADAASGLLVGVEDVFVGRTGITLSADYQTAFAAVQESYGADVRYYLLPLGGYVNIAPVLGYRSIQWADDRTDGVNIGIRVLLVPSRTGAADLAFTQTWVAPGTKETMSLSTLSAAYAVTRHVRLSTEVQVQHQSSETNGRLGIGVEWMF</sequence>
<accession>A0A9E9C895</accession>
<dbReference type="EMBL" id="CP113797">
    <property type="protein sequence ID" value="WAL58187.1"/>
    <property type="molecule type" value="Genomic_DNA"/>
</dbReference>